<keyword evidence="3" id="KW-1185">Reference proteome</keyword>
<dbReference type="Proteomes" id="UP000822476">
    <property type="component" value="Unassembled WGS sequence"/>
</dbReference>
<proteinExistence type="predicted"/>
<evidence type="ECO:0008006" key="4">
    <source>
        <dbReference type="Google" id="ProtNLM"/>
    </source>
</evidence>
<comment type="caution">
    <text evidence="2">The sequence shown here is derived from an EMBL/GenBank/DDBJ whole genome shotgun (WGS) entry which is preliminary data.</text>
</comment>
<dbReference type="InterPro" id="IPR004000">
    <property type="entry name" value="Actin"/>
</dbReference>
<comment type="function">
    <text evidence="1">Actins are highly conserved proteins that are involved in various types of cell motility and are ubiquitously expressed in all eukaryotic cells.</text>
</comment>
<dbReference type="FunFam" id="3.30.420.40:FF:000058">
    <property type="entry name" value="Putative actin-related protein 5"/>
    <property type="match status" value="1"/>
</dbReference>
<reference evidence="2" key="1">
    <citation type="submission" date="2019-07" db="EMBL/GenBank/DDBJ databases">
        <title>Annotation for the trematode Paragonimus miyazaki's.</title>
        <authorList>
            <person name="Choi Y.-J."/>
        </authorList>
    </citation>
    <scope>NUCLEOTIDE SEQUENCE</scope>
    <source>
        <strain evidence="2">Japan</strain>
    </source>
</reference>
<dbReference type="SUPFAM" id="SSF53067">
    <property type="entry name" value="Actin-like ATPase domain"/>
    <property type="match status" value="1"/>
</dbReference>
<evidence type="ECO:0000313" key="2">
    <source>
        <dbReference type="EMBL" id="KAF7233911.1"/>
    </source>
</evidence>
<evidence type="ECO:0000313" key="3">
    <source>
        <dbReference type="Proteomes" id="UP000822476"/>
    </source>
</evidence>
<name>A0A8S9YC92_9TREM</name>
<sequence>MGSPEAGLGECCEFVLRDVRTSPQHEPIFKEKGLWPRRIFLTGGLASLPGFSRRIYTELRPLLPCCPEFDSMEVLVADDPRLDAWRGARRWALGETRDMYVTRRMYDELGADYLVEHSLSNRSWISTT</sequence>
<accession>A0A8S9YC92</accession>
<dbReference type="Pfam" id="PF00022">
    <property type="entry name" value="Actin"/>
    <property type="match status" value="1"/>
</dbReference>
<protein>
    <recommendedName>
        <fullName evidence="4">Actin-related protein 5</fullName>
    </recommendedName>
</protein>
<dbReference type="InterPro" id="IPR043129">
    <property type="entry name" value="ATPase_NBD"/>
</dbReference>
<gene>
    <name evidence="2" type="ORF">EG68_11932</name>
</gene>
<dbReference type="EMBL" id="JTDE01015625">
    <property type="protein sequence ID" value="KAF7233911.1"/>
    <property type="molecule type" value="Genomic_DNA"/>
</dbReference>
<dbReference type="AlphaFoldDB" id="A0A8S9YC92"/>
<evidence type="ECO:0000256" key="1">
    <source>
        <dbReference type="ARBA" id="ARBA00003520"/>
    </source>
</evidence>
<organism evidence="2 3">
    <name type="scientific">Paragonimus skrjabini miyazakii</name>
    <dbReference type="NCBI Taxonomy" id="59628"/>
    <lineage>
        <taxon>Eukaryota</taxon>
        <taxon>Metazoa</taxon>
        <taxon>Spiralia</taxon>
        <taxon>Lophotrochozoa</taxon>
        <taxon>Platyhelminthes</taxon>
        <taxon>Trematoda</taxon>
        <taxon>Digenea</taxon>
        <taxon>Plagiorchiida</taxon>
        <taxon>Troglotremata</taxon>
        <taxon>Troglotrematidae</taxon>
        <taxon>Paragonimus</taxon>
    </lineage>
</organism>
<dbReference type="OrthoDB" id="7340501at2759"/>